<reference evidence="16 17" key="1">
    <citation type="submission" date="2012-08" db="EMBL/GenBank/DDBJ databases">
        <title>Oryza genome evolution.</title>
        <authorList>
            <person name="Wing R.A."/>
        </authorList>
    </citation>
    <scope>NUCLEOTIDE SEQUENCE</scope>
</reference>
<dbReference type="PROSITE" id="PS00518">
    <property type="entry name" value="ZF_RING_1"/>
    <property type="match status" value="3"/>
</dbReference>
<dbReference type="SMART" id="SM00647">
    <property type="entry name" value="IBR"/>
    <property type="match status" value="3"/>
</dbReference>
<evidence type="ECO:0000256" key="13">
    <source>
        <dbReference type="SAM" id="MobiDB-lite"/>
    </source>
</evidence>
<name>A0A0D9XDT0_9ORYZ</name>
<dbReference type="Gene3D" id="3.30.40.10">
    <property type="entry name" value="Zinc/RING finger domain, C3HC4 (zinc finger)"/>
    <property type="match status" value="2"/>
</dbReference>
<dbReference type="FunFam" id="3.30.40.10:FF:000230">
    <property type="entry name" value="RBR-type E3 ubiquitin transferase"/>
    <property type="match status" value="2"/>
</dbReference>
<dbReference type="SMART" id="SM00184">
    <property type="entry name" value="RING"/>
    <property type="match status" value="4"/>
</dbReference>
<protein>
    <recommendedName>
        <fullName evidence="5">RBR-type E3 ubiquitin transferase</fullName>
        <ecNumber evidence="5">2.3.2.31</ecNumber>
    </recommendedName>
</protein>
<dbReference type="AlphaFoldDB" id="A0A0D9XDT0"/>
<dbReference type="Gene3D" id="1.20.120.1750">
    <property type="match status" value="2"/>
</dbReference>
<dbReference type="InterPro" id="IPR017907">
    <property type="entry name" value="Znf_RING_CS"/>
</dbReference>
<organism evidence="16 17">
    <name type="scientific">Leersia perrieri</name>
    <dbReference type="NCBI Taxonomy" id="77586"/>
    <lineage>
        <taxon>Eukaryota</taxon>
        <taxon>Viridiplantae</taxon>
        <taxon>Streptophyta</taxon>
        <taxon>Embryophyta</taxon>
        <taxon>Tracheophyta</taxon>
        <taxon>Spermatophyta</taxon>
        <taxon>Magnoliopsida</taxon>
        <taxon>Liliopsida</taxon>
        <taxon>Poales</taxon>
        <taxon>Poaceae</taxon>
        <taxon>BOP clade</taxon>
        <taxon>Oryzoideae</taxon>
        <taxon>Oryzeae</taxon>
        <taxon>Oryzinae</taxon>
        <taxon>Leersia</taxon>
    </lineage>
</organism>
<dbReference type="EnsemblPlants" id="LPERR09G07310.2">
    <property type="protein sequence ID" value="LPERR09G07310.2"/>
    <property type="gene ID" value="LPERR09G07310"/>
</dbReference>
<dbReference type="InterPro" id="IPR001841">
    <property type="entry name" value="Znf_RING"/>
</dbReference>
<evidence type="ECO:0000256" key="10">
    <source>
        <dbReference type="ARBA" id="ARBA00022786"/>
    </source>
</evidence>
<reference evidence="17" key="2">
    <citation type="submission" date="2013-12" db="EMBL/GenBank/DDBJ databases">
        <authorList>
            <person name="Yu Y."/>
            <person name="Lee S."/>
            <person name="de Baynast K."/>
            <person name="Wissotski M."/>
            <person name="Liu L."/>
            <person name="Talag J."/>
            <person name="Goicoechea J."/>
            <person name="Angelova A."/>
            <person name="Jetty R."/>
            <person name="Kudrna D."/>
            <person name="Golser W."/>
            <person name="Rivera L."/>
            <person name="Zhang J."/>
            <person name="Wing R."/>
        </authorList>
    </citation>
    <scope>NUCLEOTIDE SEQUENCE</scope>
</reference>
<dbReference type="HOGENOM" id="CLU_292932_0_0_1"/>
<feature type="domain" description="RING-type" evidence="14">
    <location>
        <begin position="318"/>
        <end position="361"/>
    </location>
</feature>
<evidence type="ECO:0000256" key="6">
    <source>
        <dbReference type="ARBA" id="ARBA00022679"/>
    </source>
</evidence>
<evidence type="ECO:0000256" key="5">
    <source>
        <dbReference type="ARBA" id="ARBA00012251"/>
    </source>
</evidence>
<dbReference type="FunFam" id="1.20.120.1750:FF:000018">
    <property type="entry name" value="RBR-type E3 ubiquitin transferase"/>
    <property type="match status" value="1"/>
</dbReference>
<evidence type="ECO:0000256" key="4">
    <source>
        <dbReference type="ARBA" id="ARBA00005884"/>
    </source>
</evidence>
<feature type="domain" description="RING-type" evidence="15">
    <location>
        <begin position="592"/>
        <end position="815"/>
    </location>
</feature>
<evidence type="ECO:0000256" key="2">
    <source>
        <dbReference type="ARBA" id="ARBA00001947"/>
    </source>
</evidence>
<evidence type="ECO:0000256" key="7">
    <source>
        <dbReference type="ARBA" id="ARBA00022723"/>
    </source>
</evidence>
<evidence type="ECO:0000259" key="14">
    <source>
        <dbReference type="PROSITE" id="PS50089"/>
    </source>
</evidence>
<comment type="function">
    <text evidence="3">Might act as an E3 ubiquitin-protein ligase, or as part of E3 complex, which accepts ubiquitin from specific E2 ubiquitin-conjugating enzymes and then transfers it to substrates.</text>
</comment>
<evidence type="ECO:0000256" key="8">
    <source>
        <dbReference type="ARBA" id="ARBA00022737"/>
    </source>
</evidence>
<evidence type="ECO:0000256" key="12">
    <source>
        <dbReference type="PROSITE-ProRule" id="PRU00175"/>
    </source>
</evidence>
<dbReference type="GO" id="GO:0016567">
    <property type="term" value="P:protein ubiquitination"/>
    <property type="evidence" value="ECO:0007669"/>
    <property type="project" value="InterPro"/>
</dbReference>
<dbReference type="Pfam" id="PF01485">
    <property type="entry name" value="IBR"/>
    <property type="match status" value="2"/>
</dbReference>
<comment type="similarity">
    <text evidence="4">Belongs to the RBR family. Ariadne subfamily.</text>
</comment>
<dbReference type="GO" id="GO:0008270">
    <property type="term" value="F:zinc ion binding"/>
    <property type="evidence" value="ECO:0007669"/>
    <property type="project" value="UniProtKB-KW"/>
</dbReference>
<feature type="region of interest" description="Disordered" evidence="13">
    <location>
        <begin position="823"/>
        <end position="854"/>
    </location>
</feature>
<dbReference type="Gramene" id="LPERR09G07310.2">
    <property type="protein sequence ID" value="LPERR09G07310.2"/>
    <property type="gene ID" value="LPERR09G07310"/>
</dbReference>
<feature type="compositionally biased region" description="Low complexity" evidence="13">
    <location>
        <begin position="459"/>
        <end position="481"/>
    </location>
</feature>
<keyword evidence="8" id="KW-0677">Repeat</keyword>
<dbReference type="STRING" id="77586.A0A0D9XDT0"/>
<reference evidence="16" key="3">
    <citation type="submission" date="2015-04" db="UniProtKB">
        <authorList>
            <consortium name="EnsemblPlants"/>
        </authorList>
    </citation>
    <scope>IDENTIFICATION</scope>
</reference>
<feature type="region of interest" description="Disordered" evidence="13">
    <location>
        <begin position="371"/>
        <end position="411"/>
    </location>
</feature>
<dbReference type="InterPro" id="IPR002867">
    <property type="entry name" value="IBR_dom"/>
</dbReference>
<dbReference type="PROSITE" id="PS51873">
    <property type="entry name" value="TRIAD"/>
    <property type="match status" value="2"/>
</dbReference>
<dbReference type="SUPFAM" id="SSF57850">
    <property type="entry name" value="RING/U-box"/>
    <property type="match status" value="6"/>
</dbReference>
<keyword evidence="9 12" id="KW-0863">Zinc-finger</keyword>
<keyword evidence="11" id="KW-0862">Zinc</keyword>
<dbReference type="PROSITE" id="PS50089">
    <property type="entry name" value="ZF_RING_2"/>
    <property type="match status" value="3"/>
</dbReference>
<keyword evidence="7" id="KW-0479">Metal-binding</keyword>
<keyword evidence="17" id="KW-1185">Reference proteome</keyword>
<feature type="domain" description="RING-type" evidence="14">
    <location>
        <begin position="596"/>
        <end position="641"/>
    </location>
</feature>
<evidence type="ECO:0000256" key="1">
    <source>
        <dbReference type="ARBA" id="ARBA00001798"/>
    </source>
</evidence>
<evidence type="ECO:0000256" key="3">
    <source>
        <dbReference type="ARBA" id="ARBA00003976"/>
    </source>
</evidence>
<keyword evidence="6" id="KW-0808">Transferase</keyword>
<evidence type="ECO:0000313" key="16">
    <source>
        <dbReference type="EnsemblPlants" id="LPERR09G07310.2"/>
    </source>
</evidence>
<evidence type="ECO:0000259" key="15">
    <source>
        <dbReference type="PROSITE" id="PS51873"/>
    </source>
</evidence>
<dbReference type="PANTHER" id="PTHR11685">
    <property type="entry name" value="RBR FAMILY RING FINGER AND IBR DOMAIN-CONTAINING"/>
    <property type="match status" value="1"/>
</dbReference>
<evidence type="ECO:0000256" key="9">
    <source>
        <dbReference type="ARBA" id="ARBA00022771"/>
    </source>
</evidence>
<evidence type="ECO:0000256" key="11">
    <source>
        <dbReference type="ARBA" id="ARBA00022833"/>
    </source>
</evidence>
<dbReference type="InterPro" id="IPR018957">
    <property type="entry name" value="Znf_C3HC4_RING-type"/>
</dbReference>
<feature type="domain" description="RING-type" evidence="15">
    <location>
        <begin position="150"/>
        <end position="364"/>
    </location>
</feature>
<dbReference type="Proteomes" id="UP000032180">
    <property type="component" value="Chromosome 9"/>
</dbReference>
<accession>A0A0D9XDT0</accession>
<comment type="catalytic activity">
    <reaction evidence="1">
        <text>[E2 ubiquitin-conjugating enzyme]-S-ubiquitinyl-L-cysteine + [acceptor protein]-L-lysine = [E2 ubiquitin-conjugating enzyme]-L-cysteine + [acceptor protein]-N(6)-ubiquitinyl-L-lysine.</text>
        <dbReference type="EC" id="2.3.2.31"/>
    </reaction>
</comment>
<dbReference type="CDD" id="cd22584">
    <property type="entry name" value="Rcat_RBR_unk"/>
    <property type="match status" value="1"/>
</dbReference>
<sequence length="854" mass="93102">MSQIMAENSFVAAKLKEVCRIADDLILAEDLQLEEIIRYSAHSAGSTNCAVCGQPIVSVDASWKPDYCDHVMCITCFGQLTSDSHAAELPKCPVVSCQSSPDVVVLVDIDNLVSTEATGSRKGKELTHGTSLQERSECSSASAAGTSANNEFYCTICMETVDAIERFTIAGCAHAFCIACLRQYITAKVEENVLSIGCPDPGCKSGGPLHPEDCRDVIPARLFQRWGDALCDSALSSLKFYCPFRDCSALLIDDPRDGEEVIKEAECPHCSRMFCAQCKVPWHDGATCDEYQKLGKDERGRDDLLLRRVAQESKWQRCPKCKMYVERVAGCVFIICRCGHCFCYLCASPMARDNHHCKNCKRTCQISLPKRPPSPVPRPYRGTDRTQSAPTAAAASEHQSSPAMEISTAGSATAARDADLIYISSDDEDDTRAHFADPYSPKEIQIQEAILLSLDSSRAANHATHHPSASPSSSSRPSAASTPGEPSTLPIPNRKGKRKRFSPDDAVFIVDIDSLVATEEIGSRGKGKEPAHVVSIHERGECSRRAAATFPDDVIVVVDIDEEESGSGKGKKNPAHGGECSGAAAAGTNTNNEFYCTICMETVDTIERFPIAGCEHAFCVGCLRQYIAAKVEENILSIGCPDPGCDTGGPLHPEDCRDVIPPPLFHRWGDALCDSALSSSLKLYCPFRDCSALLFDDAGDDDGEEVTTEAECPHCTRTFCAQCKVPWHDGATCDEYQKLGNDERGRDDLLLRKMAQERKWQRCPNCKMYVERVTGCTFMICRCRYLSEIMLFSARQEMIIQDTSDDDSINHLILIGQESKTPFSAAADHGESSSSSSPPPPPPPTTTTTIAADF</sequence>
<feature type="domain" description="RING-type" evidence="14">
    <location>
        <begin position="154"/>
        <end position="199"/>
    </location>
</feature>
<dbReference type="GO" id="GO:0061630">
    <property type="term" value="F:ubiquitin protein ligase activity"/>
    <property type="evidence" value="ECO:0007669"/>
    <property type="project" value="UniProtKB-EC"/>
</dbReference>
<dbReference type="CDD" id="cd22582">
    <property type="entry name" value="BRcat_RBR_unk"/>
    <property type="match status" value="2"/>
</dbReference>
<evidence type="ECO:0000313" key="17">
    <source>
        <dbReference type="Proteomes" id="UP000032180"/>
    </source>
</evidence>
<dbReference type="Pfam" id="PF00097">
    <property type="entry name" value="zf-C3HC4"/>
    <property type="match status" value="1"/>
</dbReference>
<comment type="cofactor">
    <cofactor evidence="2">
        <name>Zn(2+)</name>
        <dbReference type="ChEBI" id="CHEBI:29105"/>
    </cofactor>
</comment>
<dbReference type="InterPro" id="IPR013083">
    <property type="entry name" value="Znf_RING/FYVE/PHD"/>
</dbReference>
<dbReference type="EC" id="2.3.2.31" evidence="5"/>
<keyword evidence="10" id="KW-0833">Ubl conjugation pathway</keyword>
<feature type="region of interest" description="Disordered" evidence="13">
    <location>
        <begin position="459"/>
        <end position="500"/>
    </location>
</feature>
<dbReference type="InterPro" id="IPR044066">
    <property type="entry name" value="TRIAD_supradom"/>
</dbReference>
<proteinExistence type="inferred from homology"/>
<dbReference type="eggNOG" id="KOG1812">
    <property type="taxonomic scope" value="Eukaryota"/>
</dbReference>
<dbReference type="InterPro" id="IPR031127">
    <property type="entry name" value="E3_UB_ligase_RBR"/>
</dbReference>